<dbReference type="InterPro" id="IPR006103">
    <property type="entry name" value="Glyco_hydro_2_cat"/>
</dbReference>
<evidence type="ECO:0000313" key="5">
    <source>
        <dbReference type="Proteomes" id="UP001500124"/>
    </source>
</evidence>
<protein>
    <submittedName>
        <fullName evidence="4">Discoidin domain-containing protein</fullName>
    </submittedName>
</protein>
<dbReference type="Pfam" id="PF00754">
    <property type="entry name" value="F5_F8_type_C"/>
    <property type="match status" value="2"/>
</dbReference>
<name>A0ABP9K5J7_9ACTN</name>
<dbReference type="Gene3D" id="3.40.1350.20">
    <property type="match status" value="1"/>
</dbReference>
<accession>A0ABP9K5J7</accession>
<evidence type="ECO:0000256" key="1">
    <source>
        <dbReference type="ARBA" id="ARBA00023295"/>
    </source>
</evidence>
<feature type="chain" id="PRO_5046376319" evidence="2">
    <location>
        <begin position="41"/>
        <end position="727"/>
    </location>
</feature>
<dbReference type="InterPro" id="IPR008979">
    <property type="entry name" value="Galactose-bd-like_sf"/>
</dbReference>
<evidence type="ECO:0000259" key="3">
    <source>
        <dbReference type="PROSITE" id="PS50022"/>
    </source>
</evidence>
<keyword evidence="2" id="KW-0732">Signal</keyword>
<keyword evidence="5" id="KW-1185">Reference proteome</keyword>
<dbReference type="EMBL" id="BAABKC010000021">
    <property type="protein sequence ID" value="GAA5049450.1"/>
    <property type="molecule type" value="Genomic_DNA"/>
</dbReference>
<dbReference type="Gene3D" id="2.60.120.260">
    <property type="entry name" value="Galactose-binding domain-like"/>
    <property type="match status" value="2"/>
</dbReference>
<dbReference type="PROSITE" id="PS50022">
    <property type="entry name" value="FA58C_3"/>
    <property type="match status" value="2"/>
</dbReference>
<comment type="caution">
    <text evidence="4">The sequence shown here is derived from an EMBL/GenBank/DDBJ whole genome shotgun (WGS) entry which is preliminary data.</text>
</comment>
<dbReference type="Proteomes" id="UP001500124">
    <property type="component" value="Unassembled WGS sequence"/>
</dbReference>
<dbReference type="RefSeq" id="WP_345667639.1">
    <property type="nucleotide sequence ID" value="NZ_BAABKC010000021.1"/>
</dbReference>
<keyword evidence="1" id="KW-0378">Hydrolase</keyword>
<feature type="domain" description="F5/8 type C" evidence="3">
    <location>
        <begin position="590"/>
        <end position="727"/>
    </location>
</feature>
<feature type="domain" description="F5/8 type C" evidence="3">
    <location>
        <begin position="33"/>
        <end position="170"/>
    </location>
</feature>
<evidence type="ECO:0000313" key="4">
    <source>
        <dbReference type="EMBL" id="GAA5049450.1"/>
    </source>
</evidence>
<sequence length="727" mass="77144">MFRSPATAASPPRRAAVPLLALGALLASSLTVAVAPGAHAADALLSQGKAATASSQEGDGYAAGLAVDGNLTGTRWASQWSDQQWIQVDLGQQSTLSRVVLTWESAYGKNYEIQASDNGADWHTLKTVTGGDGGTDDLALSGTGRYVRMQGLARSGGYGYSLWEFQVYGTPGGGTTPPPSSGGAVKVEGSQGNWRLTAGGQPYTVKGVTWGPAVSDGPKYLPDVKAMGANTIRTWGTDASSKTLLDAAAANGIRVINGFWLQPGGGPGAGGCVDYVTDTTYKNNSLTEFAKWVEAYKSHPATLMWNVGNESVLGLQNCYSGSHLEAERNAYTSFVNDVAKKIHSIDPDHPVTSTDAWTGAWPYYKRNAPDLDLYAMNSYSNVCKVRQDWIDGGYTKPYIITETGPAGEWEVPNDANGIPDEPTDVQKADGYTKAWNCVTAHQGVALGATLFHYGTEHDFGGVWFNLVPDGLKRLSYYAVKKAYTGSTAGDNTPPVISNMAVDPASSAPAGGEFTVRADVRDPDGDPITYKVFLSGNYASGDKGLVAAKWRQTGNGTFAVTAPQKLGVWKVYLQAEDGHGNAGIETKSVKVVAPPVSGTNLALNRPATASSSQQSYGDCPCTPQLAVDGNTATRWASDWSDPQWFQVDLGASKPLRKLQLVWDPAYGKSYEVQVSDDGSTWRSVYSTASGDGDVDTLDVSATGRYVRLNLTARGTSWGYSLHELGVYS</sequence>
<dbReference type="SUPFAM" id="SSF51445">
    <property type="entry name" value="(Trans)glycosidases"/>
    <property type="match status" value="1"/>
</dbReference>
<keyword evidence="1" id="KW-0326">Glycosidase</keyword>
<feature type="signal peptide" evidence="2">
    <location>
        <begin position="1"/>
        <end position="40"/>
    </location>
</feature>
<organism evidence="4 5">
    <name type="scientific">Streptomyces similanensis</name>
    <dbReference type="NCBI Taxonomy" id="1274988"/>
    <lineage>
        <taxon>Bacteria</taxon>
        <taxon>Bacillati</taxon>
        <taxon>Actinomycetota</taxon>
        <taxon>Actinomycetes</taxon>
        <taxon>Kitasatosporales</taxon>
        <taxon>Streptomycetaceae</taxon>
        <taxon>Streptomyces</taxon>
    </lineage>
</organism>
<dbReference type="Gene3D" id="3.20.20.80">
    <property type="entry name" value="Glycosidases"/>
    <property type="match status" value="1"/>
</dbReference>
<dbReference type="InterPro" id="IPR050887">
    <property type="entry name" value="Beta-mannosidase_GH2"/>
</dbReference>
<dbReference type="Pfam" id="PF02836">
    <property type="entry name" value="Glyco_hydro_2_C"/>
    <property type="match status" value="1"/>
</dbReference>
<dbReference type="InterPro" id="IPR017853">
    <property type="entry name" value="GH"/>
</dbReference>
<reference evidence="5" key="1">
    <citation type="journal article" date="2019" name="Int. J. Syst. Evol. Microbiol.">
        <title>The Global Catalogue of Microorganisms (GCM) 10K type strain sequencing project: providing services to taxonomists for standard genome sequencing and annotation.</title>
        <authorList>
            <consortium name="The Broad Institute Genomics Platform"/>
            <consortium name="The Broad Institute Genome Sequencing Center for Infectious Disease"/>
            <person name="Wu L."/>
            <person name="Ma J."/>
        </authorList>
    </citation>
    <scope>NUCLEOTIDE SEQUENCE [LARGE SCALE GENOMIC DNA]</scope>
    <source>
        <strain evidence="5">JCM 18410</strain>
    </source>
</reference>
<dbReference type="PANTHER" id="PTHR43730:SF1">
    <property type="entry name" value="BETA-MANNOSIDASE"/>
    <property type="match status" value="1"/>
</dbReference>
<dbReference type="InterPro" id="IPR000421">
    <property type="entry name" value="FA58C"/>
</dbReference>
<proteinExistence type="predicted"/>
<dbReference type="PANTHER" id="PTHR43730">
    <property type="entry name" value="BETA-MANNOSIDASE"/>
    <property type="match status" value="1"/>
</dbReference>
<gene>
    <name evidence="4" type="ORF">GCM10023336_16470</name>
</gene>
<evidence type="ECO:0000256" key="2">
    <source>
        <dbReference type="SAM" id="SignalP"/>
    </source>
</evidence>
<dbReference type="SUPFAM" id="SSF49785">
    <property type="entry name" value="Galactose-binding domain-like"/>
    <property type="match status" value="2"/>
</dbReference>